<evidence type="ECO:0000313" key="8">
    <source>
        <dbReference type="EMBL" id="KAF5840944.1"/>
    </source>
</evidence>
<keyword evidence="9" id="KW-1185">Reference proteome</keyword>
<feature type="domain" description="AAA ATPase AAA+ lid" evidence="6">
    <location>
        <begin position="390"/>
        <end position="426"/>
    </location>
</feature>
<dbReference type="Pfam" id="PF09336">
    <property type="entry name" value="Vps4_C"/>
    <property type="match status" value="1"/>
</dbReference>
<gene>
    <name evidence="8" type="ORF">DUNSADRAFT_14968</name>
</gene>
<dbReference type="InterPro" id="IPR027417">
    <property type="entry name" value="P-loop_NTPase"/>
</dbReference>
<dbReference type="EMBL" id="MU069499">
    <property type="protein sequence ID" value="KAF5840944.1"/>
    <property type="molecule type" value="Genomic_DNA"/>
</dbReference>
<dbReference type="InterPro" id="IPR048611">
    <property type="entry name" value="KATNA1_MIT"/>
</dbReference>
<name>A0ABQ7H257_DUNSA</name>
<dbReference type="InterPro" id="IPR050304">
    <property type="entry name" value="MT-severing_AAA_ATPase"/>
</dbReference>
<dbReference type="InterPro" id="IPR003959">
    <property type="entry name" value="ATPase_AAA_core"/>
</dbReference>
<evidence type="ECO:0000256" key="1">
    <source>
        <dbReference type="ARBA" id="ARBA00022741"/>
    </source>
</evidence>
<dbReference type="CDD" id="cd21748">
    <property type="entry name" value="Kp60-NTD"/>
    <property type="match status" value="1"/>
</dbReference>
<evidence type="ECO:0000259" key="6">
    <source>
        <dbReference type="Pfam" id="PF17862"/>
    </source>
</evidence>
<dbReference type="Gene3D" id="1.20.58.80">
    <property type="entry name" value="Phosphotransferase system, lactose/cellobiose-type IIA subunit"/>
    <property type="match status" value="1"/>
</dbReference>
<dbReference type="Gene3D" id="3.40.50.300">
    <property type="entry name" value="P-loop containing nucleotide triphosphate hydrolases"/>
    <property type="match status" value="3"/>
</dbReference>
<feature type="compositionally biased region" description="Polar residues" evidence="3">
    <location>
        <begin position="147"/>
        <end position="165"/>
    </location>
</feature>
<keyword evidence="1" id="KW-0547">Nucleotide-binding</keyword>
<dbReference type="PANTHER" id="PTHR23074:SF19">
    <property type="entry name" value="KATANIN P60 ATPASE-CONTAINING SUBUNIT A1"/>
    <property type="match status" value="1"/>
</dbReference>
<dbReference type="Proteomes" id="UP000815325">
    <property type="component" value="Unassembled WGS sequence"/>
</dbReference>
<organism evidence="8 9">
    <name type="scientific">Dunaliella salina</name>
    <name type="common">Green alga</name>
    <name type="synonym">Protococcus salinus</name>
    <dbReference type="NCBI Taxonomy" id="3046"/>
    <lineage>
        <taxon>Eukaryota</taxon>
        <taxon>Viridiplantae</taxon>
        <taxon>Chlorophyta</taxon>
        <taxon>core chlorophytes</taxon>
        <taxon>Chlorophyceae</taxon>
        <taxon>CS clade</taxon>
        <taxon>Chlamydomonadales</taxon>
        <taxon>Dunaliellaceae</taxon>
        <taxon>Dunaliella</taxon>
    </lineage>
</organism>
<dbReference type="PANTHER" id="PTHR23074">
    <property type="entry name" value="AAA DOMAIN-CONTAINING"/>
    <property type="match status" value="1"/>
</dbReference>
<sequence>MDIAIDNVRQARELAEGSDYNSALTYYEMTLSFMAKHIRSVTDAYTLAKWQDCRKRVAQEAELCKDILSETAAMRASQPTASGPSSRVQRAPSSQYDEPRRRAYSHDDDQGAAEPDYSDPDVWRPPTRDGPPPVRVQPKQSPHVRSRSSANDNVPSWSKNGNNGAQAVMIPANERQGSHPPGGPRSVSAQRQPAPRGAARPGRGGASASADKDNGGGGNYDKPWRANMAGKEPPPGKGANGKEQKKCNYQGPDQELASMLENDVMDHSPGVRWSDIAGLADGKRVLEEAAVLPLMMPEYFTGIRKPVKVRCLFDMARAAGPSIIFIDEIDSLCGQRGKEGEHEASRRVKTELLVQVDGVGVTTDDMSQRVMVLAATNFPWDIDEAFKCVILDEVAQKLQGFSGDDITNICRDAAVNGMRRLMAQGRTPADVLKMREMGQDPSKEPVILEDFVVAMSRINPSVSPADIKKHEAWAATFSSK</sequence>
<evidence type="ECO:0000313" key="9">
    <source>
        <dbReference type="Proteomes" id="UP000815325"/>
    </source>
</evidence>
<feature type="domain" description="ATPase AAA-type core" evidence="4">
    <location>
        <begin position="305"/>
        <end position="386"/>
    </location>
</feature>
<dbReference type="Gene3D" id="1.10.8.60">
    <property type="match status" value="1"/>
</dbReference>
<evidence type="ECO:0000259" key="7">
    <source>
        <dbReference type="Pfam" id="PF21126"/>
    </source>
</evidence>
<dbReference type="InterPro" id="IPR015415">
    <property type="entry name" value="Spast_Vps4_C"/>
</dbReference>
<accession>A0ABQ7H257</accession>
<feature type="domain" description="Katanin p60 ATPase-containing subunit A1 MIT" evidence="7">
    <location>
        <begin position="5"/>
        <end position="67"/>
    </location>
</feature>
<evidence type="ECO:0000256" key="3">
    <source>
        <dbReference type="SAM" id="MobiDB-lite"/>
    </source>
</evidence>
<comment type="caution">
    <text evidence="8">The sequence shown here is derived from an EMBL/GenBank/DDBJ whole genome shotgun (WGS) entry which is preliminary data.</text>
</comment>
<dbReference type="InterPro" id="IPR041569">
    <property type="entry name" value="AAA_lid_3"/>
</dbReference>
<reference evidence="8" key="1">
    <citation type="submission" date="2017-08" db="EMBL/GenBank/DDBJ databases">
        <authorList>
            <person name="Polle J.E."/>
            <person name="Barry K."/>
            <person name="Cushman J."/>
            <person name="Schmutz J."/>
            <person name="Tran D."/>
            <person name="Hathwaick L.T."/>
            <person name="Yim W.C."/>
            <person name="Jenkins J."/>
            <person name="Mckie-Krisberg Z.M."/>
            <person name="Prochnik S."/>
            <person name="Lindquist E."/>
            <person name="Dockter R.B."/>
            <person name="Adam C."/>
            <person name="Molina H."/>
            <person name="Bunkerborg J."/>
            <person name="Jin E."/>
            <person name="Buchheim M."/>
            <person name="Magnuson J."/>
        </authorList>
    </citation>
    <scope>NUCLEOTIDE SEQUENCE</scope>
    <source>
        <strain evidence="8">CCAP 19/18</strain>
    </source>
</reference>
<protein>
    <submittedName>
        <fullName evidence="8">Katanin catalytic subunit, 60 kDa</fullName>
    </submittedName>
</protein>
<dbReference type="Pfam" id="PF00004">
    <property type="entry name" value="AAA"/>
    <property type="match status" value="1"/>
</dbReference>
<proteinExistence type="predicted"/>
<feature type="compositionally biased region" description="Basic and acidic residues" evidence="3">
    <location>
        <begin position="97"/>
        <end position="109"/>
    </location>
</feature>
<feature type="compositionally biased region" description="Low complexity" evidence="3">
    <location>
        <begin position="188"/>
        <end position="209"/>
    </location>
</feature>
<evidence type="ECO:0000256" key="2">
    <source>
        <dbReference type="ARBA" id="ARBA00022840"/>
    </source>
</evidence>
<feature type="compositionally biased region" description="Polar residues" evidence="3">
    <location>
        <begin position="77"/>
        <end position="96"/>
    </location>
</feature>
<evidence type="ECO:0000259" key="4">
    <source>
        <dbReference type="Pfam" id="PF00004"/>
    </source>
</evidence>
<dbReference type="SUPFAM" id="SSF52540">
    <property type="entry name" value="P-loop containing nucleoside triphosphate hydrolases"/>
    <property type="match status" value="1"/>
</dbReference>
<evidence type="ECO:0000259" key="5">
    <source>
        <dbReference type="Pfam" id="PF09336"/>
    </source>
</evidence>
<feature type="domain" description="Spastin/Vps4 C-terminal" evidence="5">
    <location>
        <begin position="444"/>
        <end position="477"/>
    </location>
</feature>
<dbReference type="Pfam" id="PF21126">
    <property type="entry name" value="KATNA1_MIT"/>
    <property type="match status" value="1"/>
</dbReference>
<keyword evidence="2" id="KW-0067">ATP-binding</keyword>
<dbReference type="Pfam" id="PF17862">
    <property type="entry name" value="AAA_lid_3"/>
    <property type="match status" value="1"/>
</dbReference>
<feature type="region of interest" description="Disordered" evidence="3">
    <location>
        <begin position="74"/>
        <end position="249"/>
    </location>
</feature>